<proteinExistence type="inferred from homology"/>
<sequence>MVKEIRFGEKAREALKKGVDTVADSVKITLGPRGRNVVLDKGYGSPTITNDGVSIAREITLEDKFENMGAEMVKEAASKTNDVAGDGTTTSVVLTQKIIEGGMKQISQGVNPMGLRLGIERAGEEAVKILQSMAKEIKSKEEIKQVASLSAESETIGKIIAETIDKVGKDGVVTVEESQSFGVESEVVKGMEFDEGYVSPYMVTDAERMEAVYENASILLTDKKISGIKEILPLLEKLAGSGRKELVIIADNVEGEALATFVVNKLRGSLSVLSVKAPGYGDKKKENLEDIAVLTGGQVISEELGVNFDNAEIGMLGSARKIISTKDKTIIVGGKGKKSDIEERVSQLKSQADSSKSKFDKEKLQERIGKLTGGVAVIRVGAATETEMKYLKLKIEDAVNATKAAIEEGIVQGGGSALVKTSKKLEGMKVNSPVKSFQDEFDIGFNIVIGALEEPLRQIALNAGKKENSLIVEEVRNGKNTAGYDALSDKVVDDMLKEGIIDPVKVTRVSVQNAASAAAILLTTEVSIADAPKKDEGFTRGMGGGMPEMM</sequence>
<dbReference type="InterPro" id="IPR027410">
    <property type="entry name" value="TCP-1-like_intermed_sf"/>
</dbReference>
<keyword evidence="5 6" id="KW-0413">Isomerase</keyword>
<dbReference type="InterPro" id="IPR027409">
    <property type="entry name" value="GroEL-like_apical_dom_sf"/>
</dbReference>
<keyword evidence="2 6" id="KW-0547">Nucleotide-binding</keyword>
<keyword evidence="6" id="KW-0963">Cytoplasm</keyword>
<keyword evidence="3 6" id="KW-0067">ATP-binding</keyword>
<dbReference type="NCBIfam" id="NF009489">
    <property type="entry name" value="PRK12851.1"/>
    <property type="match status" value="1"/>
</dbReference>
<dbReference type="EMBL" id="PCTS01000035">
    <property type="protein sequence ID" value="PIP86326.1"/>
    <property type="molecule type" value="Genomic_DNA"/>
</dbReference>
<evidence type="ECO:0000256" key="2">
    <source>
        <dbReference type="ARBA" id="ARBA00022741"/>
    </source>
</evidence>
<dbReference type="SUPFAM" id="SSF48592">
    <property type="entry name" value="GroEL equatorial domain-like"/>
    <property type="match status" value="1"/>
</dbReference>
<dbReference type="PRINTS" id="PR00298">
    <property type="entry name" value="CHAPERONIN60"/>
</dbReference>
<evidence type="ECO:0000313" key="10">
    <source>
        <dbReference type="Proteomes" id="UP000231276"/>
    </source>
</evidence>
<dbReference type="PANTHER" id="PTHR45633">
    <property type="entry name" value="60 KDA HEAT SHOCK PROTEIN, MITOCHONDRIAL"/>
    <property type="match status" value="1"/>
</dbReference>
<comment type="caution">
    <text evidence="6">Lacks conserved residue(s) required for the propagation of feature annotation.</text>
</comment>
<gene>
    <name evidence="6 9" type="primary">groL</name>
    <name evidence="6" type="synonym">groEL</name>
    <name evidence="9" type="ORF">COW82_02635</name>
</gene>
<dbReference type="InterPro" id="IPR027413">
    <property type="entry name" value="GROEL-like_equatorial_sf"/>
</dbReference>
<dbReference type="NCBIfam" id="NF009488">
    <property type="entry name" value="PRK12850.1"/>
    <property type="match status" value="1"/>
</dbReference>
<protein>
    <recommendedName>
        <fullName evidence="6">Chaperonin GroEL</fullName>
        <ecNumber evidence="6">5.6.1.7</ecNumber>
    </recommendedName>
    <alternativeName>
        <fullName evidence="6">60 kDa chaperonin</fullName>
    </alternativeName>
    <alternativeName>
        <fullName evidence="6">Chaperonin-60</fullName>
        <shortName evidence="6">Cpn60</shortName>
    </alternativeName>
</protein>
<evidence type="ECO:0000256" key="5">
    <source>
        <dbReference type="ARBA" id="ARBA00023235"/>
    </source>
</evidence>
<dbReference type="AlphaFoldDB" id="A0A2H0DW00"/>
<feature type="binding site" evidence="6">
    <location>
        <begin position="29"/>
        <end position="32"/>
    </location>
    <ligand>
        <name>ATP</name>
        <dbReference type="ChEBI" id="CHEBI:30616"/>
    </ligand>
</feature>
<comment type="subcellular location">
    <subcellularLocation>
        <location evidence="6">Cytoplasm</location>
    </subcellularLocation>
</comment>
<feature type="binding site" evidence="6">
    <location>
        <begin position="86"/>
        <end position="90"/>
    </location>
    <ligand>
        <name>ATP</name>
        <dbReference type="ChEBI" id="CHEBI:30616"/>
    </ligand>
</feature>
<evidence type="ECO:0000256" key="8">
    <source>
        <dbReference type="RuleBase" id="RU000419"/>
    </source>
</evidence>
<dbReference type="GO" id="GO:0042026">
    <property type="term" value="P:protein refolding"/>
    <property type="evidence" value="ECO:0007669"/>
    <property type="project" value="UniProtKB-UniRule"/>
</dbReference>
<dbReference type="NCBIfam" id="NF000592">
    <property type="entry name" value="PRK00013.1"/>
    <property type="match status" value="1"/>
</dbReference>
<dbReference type="FunFam" id="3.50.7.10:FF:000001">
    <property type="entry name" value="60 kDa chaperonin"/>
    <property type="match status" value="1"/>
</dbReference>
<dbReference type="CDD" id="cd03344">
    <property type="entry name" value="GroEL"/>
    <property type="match status" value="1"/>
</dbReference>
<dbReference type="GO" id="GO:0005737">
    <property type="term" value="C:cytoplasm"/>
    <property type="evidence" value="ECO:0007669"/>
    <property type="project" value="UniProtKB-SubCell"/>
</dbReference>
<dbReference type="EC" id="5.6.1.7" evidence="6"/>
<dbReference type="Pfam" id="PF00118">
    <property type="entry name" value="Cpn60_TCP1"/>
    <property type="match status" value="1"/>
</dbReference>
<dbReference type="PROSITE" id="PS00296">
    <property type="entry name" value="CHAPERONINS_CPN60"/>
    <property type="match status" value="1"/>
</dbReference>
<feature type="binding site" evidence="6">
    <location>
        <begin position="485"/>
        <end position="487"/>
    </location>
    <ligand>
        <name>ATP</name>
        <dbReference type="ChEBI" id="CHEBI:30616"/>
    </ligand>
</feature>
<dbReference type="InterPro" id="IPR018370">
    <property type="entry name" value="Chaperonin_Cpn60_CS"/>
</dbReference>
<evidence type="ECO:0000256" key="7">
    <source>
        <dbReference type="RuleBase" id="RU000418"/>
    </source>
</evidence>
<evidence type="ECO:0000256" key="1">
    <source>
        <dbReference type="ARBA" id="ARBA00006607"/>
    </source>
</evidence>
<keyword evidence="4 6" id="KW-0143">Chaperone</keyword>
<comment type="similarity">
    <text evidence="1 6 7">Belongs to the chaperonin (HSP60) family.</text>
</comment>
<organism evidence="9 10">
    <name type="scientific">Candidatus Campbellbacteria bacterium CG22_combo_CG10-13_8_21_14_all_43_18</name>
    <dbReference type="NCBI Taxonomy" id="1974530"/>
    <lineage>
        <taxon>Bacteria</taxon>
        <taxon>Candidatus Campbelliibacteriota</taxon>
    </lineage>
</organism>
<dbReference type="NCBIfam" id="NF009487">
    <property type="entry name" value="PRK12849.1"/>
    <property type="match status" value="1"/>
</dbReference>
<comment type="subunit">
    <text evidence="6 8">Forms a cylinder of 14 subunits composed of two heptameric rings stacked back-to-back. Interacts with the co-chaperonin GroES.</text>
</comment>
<dbReference type="InterPro" id="IPR002423">
    <property type="entry name" value="Cpn60/GroEL/TCP-1"/>
</dbReference>
<dbReference type="InterPro" id="IPR001844">
    <property type="entry name" value="Cpn60/GroEL"/>
</dbReference>
<dbReference type="GO" id="GO:0016853">
    <property type="term" value="F:isomerase activity"/>
    <property type="evidence" value="ECO:0007669"/>
    <property type="project" value="UniProtKB-KW"/>
</dbReference>
<dbReference type="NCBIfam" id="TIGR02348">
    <property type="entry name" value="GroEL"/>
    <property type="match status" value="1"/>
</dbReference>
<reference evidence="9 10" key="1">
    <citation type="submission" date="2017-09" db="EMBL/GenBank/DDBJ databases">
        <title>Depth-based differentiation of microbial function through sediment-hosted aquifers and enrichment of novel symbionts in the deep terrestrial subsurface.</title>
        <authorList>
            <person name="Probst A.J."/>
            <person name="Ladd B."/>
            <person name="Jarett J.K."/>
            <person name="Geller-Mcgrath D.E."/>
            <person name="Sieber C.M."/>
            <person name="Emerson J.B."/>
            <person name="Anantharaman K."/>
            <person name="Thomas B.C."/>
            <person name="Malmstrom R."/>
            <person name="Stieglmeier M."/>
            <person name="Klingl A."/>
            <person name="Woyke T."/>
            <person name="Ryan C.M."/>
            <person name="Banfield J.F."/>
        </authorList>
    </citation>
    <scope>NUCLEOTIDE SEQUENCE [LARGE SCALE GENOMIC DNA]</scope>
    <source>
        <strain evidence="9">CG22_combo_CG10-13_8_21_14_all_43_18</strain>
    </source>
</reference>
<dbReference type="Gene3D" id="1.10.560.10">
    <property type="entry name" value="GroEL-like equatorial domain"/>
    <property type="match status" value="1"/>
</dbReference>
<comment type="function">
    <text evidence="6 8">Together with its co-chaperonin GroES, plays an essential role in assisting protein folding. The GroEL-GroES system forms a nano-cage that allows encapsulation of the non-native substrate proteins and provides a physical environment optimized to promote and accelerate protein folding.</text>
</comment>
<dbReference type="Gene3D" id="3.30.260.10">
    <property type="entry name" value="TCP-1-like chaperonin intermediate domain"/>
    <property type="match status" value="1"/>
</dbReference>
<dbReference type="GO" id="GO:0140662">
    <property type="term" value="F:ATP-dependent protein folding chaperone"/>
    <property type="evidence" value="ECO:0007669"/>
    <property type="project" value="InterPro"/>
</dbReference>
<dbReference type="SUPFAM" id="SSF54849">
    <property type="entry name" value="GroEL-intermediate domain like"/>
    <property type="match status" value="1"/>
</dbReference>
<dbReference type="HAMAP" id="MF_00600">
    <property type="entry name" value="CH60"/>
    <property type="match status" value="1"/>
</dbReference>
<feature type="binding site" evidence="6">
    <location>
        <position position="502"/>
    </location>
    <ligand>
        <name>ATP</name>
        <dbReference type="ChEBI" id="CHEBI:30616"/>
    </ligand>
</feature>
<evidence type="ECO:0000256" key="4">
    <source>
        <dbReference type="ARBA" id="ARBA00023186"/>
    </source>
</evidence>
<dbReference type="Proteomes" id="UP000231276">
    <property type="component" value="Unassembled WGS sequence"/>
</dbReference>
<dbReference type="GO" id="GO:0005524">
    <property type="term" value="F:ATP binding"/>
    <property type="evidence" value="ECO:0007669"/>
    <property type="project" value="UniProtKB-UniRule"/>
</dbReference>
<name>A0A2H0DW00_9BACT</name>
<feature type="binding site" evidence="6">
    <location>
        <position position="414"/>
    </location>
    <ligand>
        <name>ATP</name>
        <dbReference type="ChEBI" id="CHEBI:30616"/>
    </ligand>
</feature>
<dbReference type="GO" id="GO:0051082">
    <property type="term" value="F:unfolded protein binding"/>
    <property type="evidence" value="ECO:0007669"/>
    <property type="project" value="UniProtKB-UniRule"/>
</dbReference>
<dbReference type="SUPFAM" id="SSF52029">
    <property type="entry name" value="GroEL apical domain-like"/>
    <property type="match status" value="1"/>
</dbReference>
<evidence type="ECO:0000313" key="9">
    <source>
        <dbReference type="EMBL" id="PIP86326.1"/>
    </source>
</evidence>
<evidence type="ECO:0000256" key="6">
    <source>
        <dbReference type="HAMAP-Rule" id="MF_00600"/>
    </source>
</evidence>
<comment type="caution">
    <text evidence="9">The sequence shown here is derived from an EMBL/GenBank/DDBJ whole genome shotgun (WGS) entry which is preliminary data.</text>
</comment>
<dbReference type="Gene3D" id="3.50.7.10">
    <property type="entry name" value="GroEL"/>
    <property type="match status" value="1"/>
</dbReference>
<evidence type="ECO:0000256" key="3">
    <source>
        <dbReference type="ARBA" id="ARBA00022840"/>
    </source>
</evidence>
<accession>A0A2H0DW00</accession>